<dbReference type="EMBL" id="HBUF01340817">
    <property type="protein sequence ID" value="CAG6703116.1"/>
    <property type="molecule type" value="Transcribed_RNA"/>
</dbReference>
<keyword evidence="2" id="KW-0472">Membrane</keyword>
<organism evidence="3">
    <name type="scientific">Cacopsylla melanoneura</name>
    <dbReference type="NCBI Taxonomy" id="428564"/>
    <lineage>
        <taxon>Eukaryota</taxon>
        <taxon>Metazoa</taxon>
        <taxon>Ecdysozoa</taxon>
        <taxon>Arthropoda</taxon>
        <taxon>Hexapoda</taxon>
        <taxon>Insecta</taxon>
        <taxon>Pterygota</taxon>
        <taxon>Neoptera</taxon>
        <taxon>Paraneoptera</taxon>
        <taxon>Hemiptera</taxon>
        <taxon>Sternorrhyncha</taxon>
        <taxon>Psylloidea</taxon>
        <taxon>Psyllidae</taxon>
        <taxon>Psyllinae</taxon>
        <taxon>Cacopsylla</taxon>
    </lineage>
</organism>
<accession>A0A8D8U9K5</accession>
<dbReference type="EMBL" id="HBUF01340818">
    <property type="protein sequence ID" value="CAG6703126.1"/>
    <property type="molecule type" value="Transcribed_RNA"/>
</dbReference>
<keyword evidence="2" id="KW-1133">Transmembrane helix</keyword>
<protein>
    <submittedName>
        <fullName evidence="3">Uncharacterized protein</fullName>
    </submittedName>
</protein>
<feature type="compositionally biased region" description="Polar residues" evidence="1">
    <location>
        <begin position="281"/>
        <end position="307"/>
    </location>
</feature>
<evidence type="ECO:0000256" key="1">
    <source>
        <dbReference type="SAM" id="MobiDB-lite"/>
    </source>
</evidence>
<evidence type="ECO:0000256" key="2">
    <source>
        <dbReference type="SAM" id="Phobius"/>
    </source>
</evidence>
<reference evidence="3" key="1">
    <citation type="submission" date="2021-05" db="EMBL/GenBank/DDBJ databases">
        <authorList>
            <person name="Alioto T."/>
            <person name="Alioto T."/>
            <person name="Gomez Garrido J."/>
        </authorList>
    </citation>
    <scope>NUCLEOTIDE SEQUENCE</scope>
</reference>
<dbReference type="AlphaFoldDB" id="A0A8D8U9K5"/>
<sequence>MGPEASSPEEGGPGWSISSIYQSTVFVGVLTWILYLLWRHLRPKGLTEKIESELLHKLSQQILKSCSVCEKLLPFHSRQQCKCCSTSVCTECCIEQDCPKCYLEKSTSSLLQSSKFQSDLKQKLKVTLASLGVANGGGGGGGEGKCRDAEVRELMEKLVESLVEEDLDQTPITPVTTHPSYVRLFTKYHALFLHYLMKLSRALHLNLWNKSVPRLESTETVQAQLKSLIVQVLREANSLPNIQLNAAHQKSGNAENLKSKSYEDILATTILNKIVEKSQLTKQEVTPSEASSTEGRNSQTTLSNIPSFSDCREKSTHKAGGNSF</sequence>
<feature type="region of interest" description="Disordered" evidence="1">
    <location>
        <begin position="281"/>
        <end position="324"/>
    </location>
</feature>
<evidence type="ECO:0000313" key="3">
    <source>
        <dbReference type="EMBL" id="CAG6703116.1"/>
    </source>
</evidence>
<keyword evidence="2" id="KW-0812">Transmembrane</keyword>
<feature type="transmembrane region" description="Helical" evidence="2">
    <location>
        <begin position="20"/>
        <end position="38"/>
    </location>
</feature>
<name>A0A8D8U9K5_9HEMI</name>
<proteinExistence type="predicted"/>